<feature type="domain" description="SnoaL-like" evidence="11">
    <location>
        <begin position="231"/>
        <end position="332"/>
    </location>
</feature>
<accession>A0A895YN03</accession>
<dbReference type="Gene3D" id="1.10.10.10">
    <property type="entry name" value="Winged helix-like DNA-binding domain superfamily/Winged helix DNA-binding domain"/>
    <property type="match status" value="1"/>
</dbReference>
<dbReference type="InterPro" id="IPR032710">
    <property type="entry name" value="NTF2-like_dom_sf"/>
</dbReference>
<evidence type="ECO:0000256" key="7">
    <source>
        <dbReference type="RuleBase" id="RU000716"/>
    </source>
</evidence>
<reference evidence="12" key="1">
    <citation type="submission" date="2021-02" db="EMBL/GenBank/DDBJ databases">
        <title>Natrosporangium hydrolyticum gen. nov., sp. nov, a haloalkaliphilic actinobacterium from a soda solonchak soil.</title>
        <authorList>
            <person name="Sorokin D.Y."/>
            <person name="Khijniak T.V."/>
            <person name="Zakharycheva A.P."/>
            <person name="Boueva O.V."/>
            <person name="Ariskina E.V."/>
            <person name="Hahnke R.L."/>
            <person name="Bunk B."/>
            <person name="Sproer C."/>
            <person name="Schumann P."/>
            <person name="Evtushenko L.I."/>
            <person name="Kublanov I.V."/>
        </authorList>
    </citation>
    <scope>NUCLEOTIDE SEQUENCE</scope>
    <source>
        <strain evidence="12">DSM 106523</strain>
    </source>
</reference>
<dbReference type="Pfam" id="PF04542">
    <property type="entry name" value="Sigma70_r2"/>
    <property type="match status" value="1"/>
</dbReference>
<dbReference type="SUPFAM" id="SSF88659">
    <property type="entry name" value="Sigma3 and sigma4 domains of RNA polymerase sigma factors"/>
    <property type="match status" value="1"/>
</dbReference>
<dbReference type="GO" id="GO:0003677">
    <property type="term" value="F:DNA binding"/>
    <property type="evidence" value="ECO:0007669"/>
    <property type="project" value="UniProtKB-KW"/>
</dbReference>
<dbReference type="KEGG" id="nhy:JQS43_15125"/>
<name>A0A895YN03_9ACTN</name>
<dbReference type="NCBIfam" id="TIGR02937">
    <property type="entry name" value="sigma70-ECF"/>
    <property type="match status" value="1"/>
</dbReference>
<keyword evidence="13" id="KW-1185">Reference proteome</keyword>
<feature type="domain" description="RNA polymerase sigma-70 region 2" evidence="9">
    <location>
        <begin position="32"/>
        <end position="98"/>
    </location>
</feature>
<evidence type="ECO:0000256" key="3">
    <source>
        <dbReference type="ARBA" id="ARBA00023015"/>
    </source>
</evidence>
<evidence type="ECO:0000256" key="2">
    <source>
        <dbReference type="ARBA" id="ARBA00011344"/>
    </source>
</evidence>
<proteinExistence type="inferred from homology"/>
<dbReference type="SUPFAM" id="SSF88946">
    <property type="entry name" value="Sigma2 domain of RNA polymerase sigma factors"/>
    <property type="match status" value="1"/>
</dbReference>
<feature type="region of interest" description="Disordered" evidence="8">
    <location>
        <begin position="101"/>
        <end position="120"/>
    </location>
</feature>
<organism evidence="12 13">
    <name type="scientific">Natronosporangium hydrolyticum</name>
    <dbReference type="NCBI Taxonomy" id="2811111"/>
    <lineage>
        <taxon>Bacteria</taxon>
        <taxon>Bacillati</taxon>
        <taxon>Actinomycetota</taxon>
        <taxon>Actinomycetes</taxon>
        <taxon>Micromonosporales</taxon>
        <taxon>Micromonosporaceae</taxon>
        <taxon>Natronosporangium</taxon>
    </lineage>
</organism>
<dbReference type="Proteomes" id="UP000662857">
    <property type="component" value="Chromosome"/>
</dbReference>
<dbReference type="GO" id="GO:0016987">
    <property type="term" value="F:sigma factor activity"/>
    <property type="evidence" value="ECO:0007669"/>
    <property type="project" value="UniProtKB-KW"/>
</dbReference>
<evidence type="ECO:0000259" key="10">
    <source>
        <dbReference type="Pfam" id="PF08281"/>
    </source>
</evidence>
<dbReference type="InterPro" id="IPR000838">
    <property type="entry name" value="RNA_pol_sigma70_ECF_CS"/>
</dbReference>
<dbReference type="GO" id="GO:0006950">
    <property type="term" value="P:response to stress"/>
    <property type="evidence" value="ECO:0007669"/>
    <property type="project" value="UniProtKB-ARBA"/>
</dbReference>
<dbReference type="PANTHER" id="PTHR43133">
    <property type="entry name" value="RNA POLYMERASE ECF-TYPE SIGMA FACTO"/>
    <property type="match status" value="1"/>
</dbReference>
<dbReference type="InterPro" id="IPR013325">
    <property type="entry name" value="RNA_pol_sigma_r2"/>
</dbReference>
<keyword evidence="5 7" id="KW-0238">DNA-binding</keyword>
<dbReference type="PROSITE" id="PS01063">
    <property type="entry name" value="SIGMA70_ECF"/>
    <property type="match status" value="1"/>
</dbReference>
<dbReference type="InterPro" id="IPR036388">
    <property type="entry name" value="WH-like_DNA-bd_sf"/>
</dbReference>
<evidence type="ECO:0000259" key="9">
    <source>
        <dbReference type="Pfam" id="PF04542"/>
    </source>
</evidence>
<comment type="similarity">
    <text evidence="1 7">Belongs to the sigma-70 factor family. ECF subfamily.</text>
</comment>
<gene>
    <name evidence="12" type="ORF">JQS43_15125</name>
</gene>
<dbReference type="RefSeq" id="WP_420847706.1">
    <property type="nucleotide sequence ID" value="NZ_CP070499.1"/>
</dbReference>
<dbReference type="AlphaFoldDB" id="A0A895YN03"/>
<comment type="subunit">
    <text evidence="2">Interacts transiently with the RNA polymerase catalytic core formed by RpoA, RpoB, RpoC and RpoZ (2 alpha, 1 beta, 1 beta' and 1 omega subunit) to form the RNA polymerase holoenzyme that can initiate transcription.</text>
</comment>
<evidence type="ECO:0000256" key="6">
    <source>
        <dbReference type="ARBA" id="ARBA00023163"/>
    </source>
</evidence>
<evidence type="ECO:0000256" key="1">
    <source>
        <dbReference type="ARBA" id="ARBA00010641"/>
    </source>
</evidence>
<dbReference type="InterPro" id="IPR039425">
    <property type="entry name" value="RNA_pol_sigma-70-like"/>
</dbReference>
<feature type="domain" description="RNA polymerase sigma factor 70 region 4 type 2" evidence="10">
    <location>
        <begin position="155"/>
        <end position="206"/>
    </location>
</feature>
<dbReference type="InterPro" id="IPR037401">
    <property type="entry name" value="SnoaL-like"/>
</dbReference>
<dbReference type="NCBIfam" id="TIGR02960">
    <property type="entry name" value="SigX5"/>
    <property type="match status" value="1"/>
</dbReference>
<evidence type="ECO:0000313" key="13">
    <source>
        <dbReference type="Proteomes" id="UP000662857"/>
    </source>
</evidence>
<evidence type="ECO:0000256" key="8">
    <source>
        <dbReference type="SAM" id="MobiDB-lite"/>
    </source>
</evidence>
<dbReference type="InterPro" id="IPR014284">
    <property type="entry name" value="RNA_pol_sigma-70_dom"/>
</dbReference>
<dbReference type="EMBL" id="CP070499">
    <property type="protein sequence ID" value="QSB17345.1"/>
    <property type="molecule type" value="Genomic_DNA"/>
</dbReference>
<feature type="compositionally biased region" description="Low complexity" evidence="8">
    <location>
        <begin position="102"/>
        <end position="112"/>
    </location>
</feature>
<dbReference type="Pfam" id="PF12680">
    <property type="entry name" value="SnoaL_2"/>
    <property type="match status" value="1"/>
</dbReference>
<dbReference type="GO" id="GO:0006352">
    <property type="term" value="P:DNA-templated transcription initiation"/>
    <property type="evidence" value="ECO:0007669"/>
    <property type="project" value="InterPro"/>
</dbReference>
<dbReference type="Gene3D" id="1.10.1740.10">
    <property type="match status" value="1"/>
</dbReference>
<evidence type="ECO:0000259" key="11">
    <source>
        <dbReference type="Pfam" id="PF12680"/>
    </source>
</evidence>
<sequence>MMETPPRQLPRRRTEAGYGRPVTEDDTFAQRVEAHRRELRVHCYRMLGSFDEAEDLVQEVFLRAWRGRDGFAGRSSLRTWLYRIATNACLDALDGRKRRLLPDQAGPPAGAGQLAGDGDAGPWLQPFPDHLWEPAAPSADEPESMVVARETLELAFLVAMQHLPPRQRAAVILCDVLGWPPRQTAQALDGSVASVNSALQRARATLREHLPAGRAEWAPPAPPSEEDRRVLRRYMAAVERGDLDGVAELLAADVRATMPPYPEWFADRESVLAALAATWDEASPDYIGTFRLVATSANGQLAAASYRRPPGGQVFEPFGIGVLRVRDGRISDIVAFHEPELFPAFGLPPHLDP</sequence>
<dbReference type="SUPFAM" id="SSF54427">
    <property type="entry name" value="NTF2-like"/>
    <property type="match status" value="1"/>
</dbReference>
<keyword evidence="6 7" id="KW-0804">Transcription</keyword>
<keyword evidence="3 7" id="KW-0805">Transcription regulation</keyword>
<dbReference type="PANTHER" id="PTHR43133:SF65">
    <property type="entry name" value="ECF RNA POLYMERASE SIGMA FACTOR SIGG"/>
    <property type="match status" value="1"/>
</dbReference>
<dbReference type="InterPro" id="IPR013249">
    <property type="entry name" value="RNA_pol_sigma70_r4_t2"/>
</dbReference>
<evidence type="ECO:0000256" key="4">
    <source>
        <dbReference type="ARBA" id="ARBA00023082"/>
    </source>
</evidence>
<evidence type="ECO:0000313" key="12">
    <source>
        <dbReference type="EMBL" id="QSB17345.1"/>
    </source>
</evidence>
<protein>
    <recommendedName>
        <fullName evidence="7">RNA polymerase sigma factor</fullName>
    </recommendedName>
</protein>
<dbReference type="InterPro" id="IPR007627">
    <property type="entry name" value="RNA_pol_sigma70_r2"/>
</dbReference>
<feature type="region of interest" description="Disordered" evidence="8">
    <location>
        <begin position="1"/>
        <end position="21"/>
    </location>
</feature>
<keyword evidence="4 7" id="KW-0731">Sigma factor</keyword>
<evidence type="ECO:0000256" key="5">
    <source>
        <dbReference type="ARBA" id="ARBA00023125"/>
    </source>
</evidence>
<dbReference type="Gene3D" id="3.10.450.50">
    <property type="match status" value="1"/>
</dbReference>
<dbReference type="InterPro" id="IPR013324">
    <property type="entry name" value="RNA_pol_sigma_r3/r4-like"/>
</dbReference>
<dbReference type="InterPro" id="IPR014305">
    <property type="entry name" value="RNA_pol_sigma-G_actinobac"/>
</dbReference>
<dbReference type="Pfam" id="PF08281">
    <property type="entry name" value="Sigma70_r4_2"/>
    <property type="match status" value="1"/>
</dbReference>
<dbReference type="NCBIfam" id="NF006089">
    <property type="entry name" value="PRK08241.1"/>
    <property type="match status" value="1"/>
</dbReference>